<keyword evidence="5" id="KW-1185">Reference proteome</keyword>
<comment type="subunit">
    <text evidence="3">UreD, UreF and UreG form a complex that acts as a GTP-hydrolysis-dependent molecular chaperone, activating the urease apoprotein by helping to assemble the nickel containing metallocenter of UreC. The UreE protein probably delivers the nickel.</text>
</comment>
<keyword evidence="3" id="KW-0963">Cytoplasm</keyword>
<dbReference type="GO" id="GO:0005737">
    <property type="term" value="C:cytoplasm"/>
    <property type="evidence" value="ECO:0007669"/>
    <property type="project" value="UniProtKB-SubCell"/>
</dbReference>
<comment type="subcellular location">
    <subcellularLocation>
        <location evidence="3">Cytoplasm</location>
    </subcellularLocation>
</comment>
<dbReference type="Pfam" id="PF01730">
    <property type="entry name" value="UreF"/>
    <property type="match status" value="1"/>
</dbReference>
<dbReference type="HAMAP" id="MF_01385">
    <property type="entry name" value="UreF"/>
    <property type="match status" value="1"/>
</dbReference>
<protein>
    <recommendedName>
        <fullName evidence="3">Urease accessory protein UreF</fullName>
    </recommendedName>
</protein>
<dbReference type="Proteomes" id="UP000033187">
    <property type="component" value="Chromosome 1"/>
</dbReference>
<evidence type="ECO:0000313" key="5">
    <source>
        <dbReference type="Proteomes" id="UP000033187"/>
    </source>
</evidence>
<evidence type="ECO:0000256" key="2">
    <source>
        <dbReference type="ARBA" id="ARBA00023186"/>
    </source>
</evidence>
<evidence type="ECO:0000256" key="1">
    <source>
        <dbReference type="ARBA" id="ARBA00022988"/>
    </source>
</evidence>
<dbReference type="GO" id="GO:0016151">
    <property type="term" value="F:nickel cation binding"/>
    <property type="evidence" value="ECO:0007669"/>
    <property type="project" value="UniProtKB-UniRule"/>
</dbReference>
<evidence type="ECO:0000256" key="3">
    <source>
        <dbReference type="HAMAP-Rule" id="MF_01385"/>
    </source>
</evidence>
<keyword evidence="1 3" id="KW-0996">Nickel insertion</keyword>
<dbReference type="InterPro" id="IPR038277">
    <property type="entry name" value="UreF_sf"/>
</dbReference>
<comment type="similarity">
    <text evidence="3">Belongs to the UreF family.</text>
</comment>
<keyword evidence="2 3" id="KW-0143">Chaperone</keyword>
<gene>
    <name evidence="3 4" type="primary">ureF</name>
    <name evidence="4" type="ORF">YBN1229_v1_1717</name>
</gene>
<evidence type="ECO:0000313" key="4">
    <source>
        <dbReference type="EMBL" id="CPR18449.1"/>
    </source>
</evidence>
<organism evidence="4 5">
    <name type="scientific">Candidatus Filomicrobium marinum</name>
    <dbReference type="NCBI Taxonomy" id="1608628"/>
    <lineage>
        <taxon>Bacteria</taxon>
        <taxon>Pseudomonadati</taxon>
        <taxon>Pseudomonadota</taxon>
        <taxon>Alphaproteobacteria</taxon>
        <taxon>Hyphomicrobiales</taxon>
        <taxon>Hyphomicrobiaceae</taxon>
        <taxon>Filomicrobium</taxon>
    </lineage>
</organism>
<name>A0A0D6JE28_9HYPH</name>
<proteinExistence type="inferred from homology"/>
<reference evidence="5" key="1">
    <citation type="submission" date="2015-02" db="EMBL/GenBank/DDBJ databases">
        <authorList>
            <person name="Chooi Y.-H."/>
        </authorList>
    </citation>
    <scope>NUCLEOTIDE SEQUENCE [LARGE SCALE GENOMIC DNA]</scope>
    <source>
        <strain evidence="5">strain Y</strain>
    </source>
</reference>
<dbReference type="Gene3D" id="1.10.4190.10">
    <property type="entry name" value="Urease accessory protein UreF"/>
    <property type="match status" value="1"/>
</dbReference>
<dbReference type="KEGG" id="fiy:BN1229_v1_1717"/>
<dbReference type="PIRSF" id="PIRSF009467">
    <property type="entry name" value="Ureas_acces_UreF"/>
    <property type="match status" value="1"/>
</dbReference>
<dbReference type="EMBL" id="LN829119">
    <property type="protein sequence ID" value="CPR18449.1"/>
    <property type="molecule type" value="Genomic_DNA"/>
</dbReference>
<dbReference type="PANTHER" id="PTHR33620">
    <property type="entry name" value="UREASE ACCESSORY PROTEIN F"/>
    <property type="match status" value="1"/>
</dbReference>
<accession>A0A0D6JE28</accession>
<dbReference type="AlphaFoldDB" id="A0A0D6JE28"/>
<sequence>MRVVRMVTTIIITMRATAISRRERTEAGPWPTRWEDASINVPAAETSQGHSALPLFAWLSPSFPVGSFAFSHGMEWAVHQGTVRDLETTRAWIGALLTHGSLRNDVILASCAWSSVRATDAAGLREAAELAVALSGCRERHLETSAQGTAFVTALKTAWMTPKIAWALEALRTEEIAYPVALAIGGAGHAIERHPLLEAFALALVQNLVSAAIRLSVIGQSDGQRAIASLMPSARRLAAEAEVATLDDLGGAAFHSDIAAIKHETQYTRLFRS</sequence>
<comment type="function">
    <text evidence="3">Required for maturation of urease via the functional incorporation of the urease nickel metallocenter.</text>
</comment>
<dbReference type="PANTHER" id="PTHR33620:SF1">
    <property type="entry name" value="UREASE ACCESSORY PROTEIN F"/>
    <property type="match status" value="1"/>
</dbReference>
<dbReference type="InterPro" id="IPR002639">
    <property type="entry name" value="UreF"/>
</dbReference>